<name>A0AAW8ETG2_9MICO</name>
<comment type="caution">
    <text evidence="2">The sequence shown here is derived from an EMBL/GenBank/DDBJ whole genome shotgun (WGS) entry which is preliminary data.</text>
</comment>
<dbReference type="NCBIfam" id="TIGR00778">
    <property type="entry name" value="ahpD_dom"/>
    <property type="match status" value="1"/>
</dbReference>
<protein>
    <submittedName>
        <fullName evidence="2">AhpD family alkylhydroperoxidase</fullName>
    </submittedName>
</protein>
<accession>A0AAW8ETG2</accession>
<dbReference type="Pfam" id="PF02627">
    <property type="entry name" value="CMD"/>
    <property type="match status" value="1"/>
</dbReference>
<dbReference type="PANTHER" id="PTHR35446">
    <property type="entry name" value="SI:CH211-175M2.5"/>
    <property type="match status" value="1"/>
</dbReference>
<dbReference type="InterPro" id="IPR004675">
    <property type="entry name" value="AhpD_core"/>
</dbReference>
<feature type="domain" description="Carboxymuconolactone decarboxylase-like" evidence="1">
    <location>
        <begin position="31"/>
        <end position="116"/>
    </location>
</feature>
<gene>
    <name evidence="2" type="ORF">QFZ53_000807</name>
</gene>
<dbReference type="Proteomes" id="UP001244427">
    <property type="component" value="Unassembled WGS sequence"/>
</dbReference>
<dbReference type="EMBL" id="JAUSXV010000001">
    <property type="protein sequence ID" value="MDQ0646611.1"/>
    <property type="molecule type" value="Genomic_DNA"/>
</dbReference>
<reference evidence="2 3" key="1">
    <citation type="submission" date="2023-07" db="EMBL/GenBank/DDBJ databases">
        <title>Comparative genomics of wheat-associated soil bacteria to identify genetic determinants of phenazine resistance.</title>
        <authorList>
            <person name="Mouncey N."/>
        </authorList>
    </citation>
    <scope>NUCLEOTIDE SEQUENCE [LARGE SCALE GENOMIC DNA]</scope>
    <source>
        <strain evidence="2 3">W4I9-1</strain>
    </source>
</reference>
<evidence type="ECO:0000313" key="2">
    <source>
        <dbReference type="EMBL" id="MDQ0646611.1"/>
    </source>
</evidence>
<dbReference type="InterPro" id="IPR003779">
    <property type="entry name" value="CMD-like"/>
</dbReference>
<dbReference type="GO" id="GO:0051920">
    <property type="term" value="F:peroxiredoxin activity"/>
    <property type="evidence" value="ECO:0007669"/>
    <property type="project" value="InterPro"/>
</dbReference>
<proteinExistence type="predicted"/>
<sequence length="178" mass="19132">MNMSTIGQQETIADLPAEPGLPPAHLDHAAPAVYKALLSAGKEATAAAVQAGLDQRIIELIRVRASQLNGCAFCLRMHTRDALLAGETSDRLAVLSAWRDTDYFTPVEKAALAVTEHVTLIADEQAGRAAQRDATGALSVEQHAAVRWLAIIINAFNRVAITSHYEVAPERRSGNEAR</sequence>
<dbReference type="AlphaFoldDB" id="A0AAW8ETG2"/>
<organism evidence="2 3">
    <name type="scientific">Microbacterium natoriense</name>
    <dbReference type="NCBI Taxonomy" id="284570"/>
    <lineage>
        <taxon>Bacteria</taxon>
        <taxon>Bacillati</taxon>
        <taxon>Actinomycetota</taxon>
        <taxon>Actinomycetes</taxon>
        <taxon>Micrococcales</taxon>
        <taxon>Microbacteriaceae</taxon>
        <taxon>Microbacterium</taxon>
    </lineage>
</organism>
<dbReference type="InterPro" id="IPR029032">
    <property type="entry name" value="AhpD-like"/>
</dbReference>
<keyword evidence="3" id="KW-1185">Reference proteome</keyword>
<evidence type="ECO:0000259" key="1">
    <source>
        <dbReference type="Pfam" id="PF02627"/>
    </source>
</evidence>
<dbReference type="SUPFAM" id="SSF69118">
    <property type="entry name" value="AhpD-like"/>
    <property type="match status" value="1"/>
</dbReference>
<evidence type="ECO:0000313" key="3">
    <source>
        <dbReference type="Proteomes" id="UP001244427"/>
    </source>
</evidence>
<dbReference type="PANTHER" id="PTHR35446:SF2">
    <property type="entry name" value="CARBOXYMUCONOLACTONE DECARBOXYLASE-LIKE DOMAIN-CONTAINING PROTEIN"/>
    <property type="match status" value="1"/>
</dbReference>
<dbReference type="Gene3D" id="1.20.1290.10">
    <property type="entry name" value="AhpD-like"/>
    <property type="match status" value="1"/>
</dbReference>